<dbReference type="AlphaFoldDB" id="A0A4D4MI38"/>
<evidence type="ECO:0000313" key="2">
    <source>
        <dbReference type="EMBL" id="GDY71355.1"/>
    </source>
</evidence>
<evidence type="ECO:0000256" key="1">
    <source>
        <dbReference type="SAM" id="MobiDB-lite"/>
    </source>
</evidence>
<accession>A0A4D4MI38</accession>
<proteinExistence type="predicted"/>
<name>A0A4D4MI38_STRAX</name>
<dbReference type="EMBL" id="BJHY01000001">
    <property type="protein sequence ID" value="GDY71355.1"/>
    <property type="molecule type" value="Genomic_DNA"/>
</dbReference>
<organism evidence="2 3">
    <name type="scientific">Streptomyces avermitilis</name>
    <dbReference type="NCBI Taxonomy" id="33903"/>
    <lineage>
        <taxon>Bacteria</taxon>
        <taxon>Bacillati</taxon>
        <taxon>Actinomycetota</taxon>
        <taxon>Actinomycetes</taxon>
        <taxon>Kitasatosporales</taxon>
        <taxon>Streptomycetaceae</taxon>
        <taxon>Streptomyces</taxon>
    </lineage>
</organism>
<feature type="region of interest" description="Disordered" evidence="1">
    <location>
        <begin position="61"/>
        <end position="89"/>
    </location>
</feature>
<sequence length="89" mass="9678">MTQAPEYAARDMTVTHSFGGARTFAPARHQWHLRWTVRLACGRHQVAGGSAPVIPFMTRLTEAARRPGPETARGARRREGGHGGATFAP</sequence>
<evidence type="ECO:0000313" key="3">
    <source>
        <dbReference type="Proteomes" id="UP000299211"/>
    </source>
</evidence>
<dbReference type="Proteomes" id="UP000299211">
    <property type="component" value="Unassembled WGS sequence"/>
</dbReference>
<reference evidence="2 3" key="1">
    <citation type="submission" date="2019-04" db="EMBL/GenBank/DDBJ databases">
        <title>Draft genome sequences of Streptomyces avermitilis ATCC 31267.</title>
        <authorList>
            <person name="Komaki H."/>
            <person name="Tamura T."/>
            <person name="Hosoyama A."/>
        </authorList>
    </citation>
    <scope>NUCLEOTIDE SEQUENCE [LARGE SCALE GENOMIC DNA]</scope>
    <source>
        <strain evidence="2 3">ATCC 31267</strain>
    </source>
</reference>
<comment type="caution">
    <text evidence="2">The sequence shown here is derived from an EMBL/GenBank/DDBJ whole genome shotgun (WGS) entry which is preliminary data.</text>
</comment>
<gene>
    <name evidence="2" type="ORF">SAV31267_008400</name>
</gene>
<protein>
    <submittedName>
        <fullName evidence="2">Uncharacterized protein</fullName>
    </submittedName>
</protein>